<name>A0A8J7APR8_9CYAN</name>
<dbReference type="EMBL" id="JADEXG010000025">
    <property type="protein sequence ID" value="MBE9078031.1"/>
    <property type="molecule type" value="Genomic_DNA"/>
</dbReference>
<sequence length="194" mass="20763">MTGELGYSLPPAIRRIAGAFRIVGWISFWIQAVLGVISSLVLLFSVATLSGRATQGETNPGTSAGLLFAVLGVLAVFAGAFWSFRYTRLSRKLRTSNPDLRPKPKDAIRAIQIGLMISLAGMLVTLLGAEAIVGSLLAKSLAQPQGSALFNPGNVTQFIQPLDIFIVQANTHTLVAHFAAIASALWLYRSVNRQ</sequence>
<comment type="caution">
    <text evidence="2">The sequence shown here is derived from an EMBL/GenBank/DDBJ whole genome shotgun (WGS) entry which is preliminary data.</text>
</comment>
<keyword evidence="1" id="KW-0472">Membrane</keyword>
<organism evidence="2 3">
    <name type="scientific">Vasconcelosia minhoensis LEGE 07310</name>
    <dbReference type="NCBI Taxonomy" id="915328"/>
    <lineage>
        <taxon>Bacteria</taxon>
        <taxon>Bacillati</taxon>
        <taxon>Cyanobacteriota</taxon>
        <taxon>Cyanophyceae</taxon>
        <taxon>Nodosilineales</taxon>
        <taxon>Cymatolegaceae</taxon>
        <taxon>Vasconcelosia</taxon>
        <taxon>Vasconcelosia minhoensis</taxon>
    </lineage>
</organism>
<dbReference type="AlphaFoldDB" id="A0A8J7APR8"/>
<dbReference type="Proteomes" id="UP000636505">
    <property type="component" value="Unassembled WGS sequence"/>
</dbReference>
<evidence type="ECO:0000313" key="3">
    <source>
        <dbReference type="Proteomes" id="UP000636505"/>
    </source>
</evidence>
<dbReference type="PANTHER" id="PTHR34548:SF2">
    <property type="entry name" value="PROTEIN TIC 21, CHLOROPLASTIC"/>
    <property type="match status" value="1"/>
</dbReference>
<feature type="transmembrane region" description="Helical" evidence="1">
    <location>
        <begin position="158"/>
        <end position="188"/>
    </location>
</feature>
<keyword evidence="3" id="KW-1185">Reference proteome</keyword>
<feature type="transmembrane region" description="Helical" evidence="1">
    <location>
        <begin position="113"/>
        <end position="138"/>
    </location>
</feature>
<evidence type="ECO:0000313" key="2">
    <source>
        <dbReference type="EMBL" id="MBE9078031.1"/>
    </source>
</evidence>
<dbReference type="InterPro" id="IPR022051">
    <property type="entry name" value="DUF3611"/>
</dbReference>
<feature type="transmembrane region" description="Helical" evidence="1">
    <location>
        <begin position="64"/>
        <end position="84"/>
    </location>
</feature>
<feature type="transmembrane region" description="Helical" evidence="1">
    <location>
        <begin position="22"/>
        <end position="44"/>
    </location>
</feature>
<reference evidence="2" key="1">
    <citation type="submission" date="2020-10" db="EMBL/GenBank/DDBJ databases">
        <authorList>
            <person name="Castelo-Branco R."/>
            <person name="Eusebio N."/>
            <person name="Adriana R."/>
            <person name="Vieira A."/>
            <person name="Brugerolle De Fraissinette N."/>
            <person name="Rezende De Castro R."/>
            <person name="Schneider M.P."/>
            <person name="Vasconcelos V."/>
            <person name="Leao P.N."/>
        </authorList>
    </citation>
    <scope>NUCLEOTIDE SEQUENCE</scope>
    <source>
        <strain evidence="2">LEGE 07310</strain>
    </source>
</reference>
<proteinExistence type="predicted"/>
<keyword evidence="1" id="KW-0812">Transmembrane</keyword>
<keyword evidence="1" id="KW-1133">Transmembrane helix</keyword>
<dbReference type="PANTHER" id="PTHR34548">
    <property type="entry name" value="PROTEIN TIC 21, CHLOROPLASTIC"/>
    <property type="match status" value="1"/>
</dbReference>
<dbReference type="Pfam" id="PF12263">
    <property type="entry name" value="DUF3611"/>
    <property type="match status" value="1"/>
</dbReference>
<gene>
    <name evidence="2" type="ORF">IQ241_12125</name>
</gene>
<evidence type="ECO:0000256" key="1">
    <source>
        <dbReference type="SAM" id="Phobius"/>
    </source>
</evidence>
<protein>
    <submittedName>
        <fullName evidence="2">DUF3611 family protein</fullName>
    </submittedName>
</protein>
<dbReference type="RefSeq" id="WP_193907446.1">
    <property type="nucleotide sequence ID" value="NZ_JADEXG010000025.1"/>
</dbReference>
<accession>A0A8J7APR8</accession>